<comment type="caution">
    <text evidence="1">The sequence shown here is derived from an EMBL/GenBank/DDBJ whole genome shotgun (WGS) entry which is preliminary data.</text>
</comment>
<protein>
    <submittedName>
        <fullName evidence="1">Uncharacterized protein</fullName>
    </submittedName>
</protein>
<dbReference type="EMBL" id="JANJQO010000045">
    <property type="protein sequence ID" value="KAJ2983074.1"/>
    <property type="molecule type" value="Genomic_DNA"/>
</dbReference>
<organism evidence="1 2">
    <name type="scientific">Zarea fungicola</name>
    <dbReference type="NCBI Taxonomy" id="93591"/>
    <lineage>
        <taxon>Eukaryota</taxon>
        <taxon>Fungi</taxon>
        <taxon>Dikarya</taxon>
        <taxon>Ascomycota</taxon>
        <taxon>Pezizomycotina</taxon>
        <taxon>Sordariomycetes</taxon>
        <taxon>Hypocreomycetidae</taxon>
        <taxon>Hypocreales</taxon>
        <taxon>Cordycipitaceae</taxon>
        <taxon>Zarea</taxon>
    </lineage>
</organism>
<evidence type="ECO:0000313" key="1">
    <source>
        <dbReference type="EMBL" id="KAJ2983074.1"/>
    </source>
</evidence>
<reference evidence="1" key="1">
    <citation type="submission" date="2022-08" db="EMBL/GenBank/DDBJ databases">
        <title>Genome Sequence of Lecanicillium fungicola.</title>
        <authorList>
            <person name="Buettner E."/>
        </authorList>
    </citation>
    <scope>NUCLEOTIDE SEQUENCE</scope>
    <source>
        <strain evidence="1">Babe33</strain>
    </source>
</reference>
<dbReference type="Proteomes" id="UP001143910">
    <property type="component" value="Unassembled WGS sequence"/>
</dbReference>
<sequence>MDDPVPVPEEAPVLLHENTDTADNTIQQTVVQALTEDDDSSQPTASHALADKSMTNDNIHDMPNVDHDNHEVLDLGWNKDDDDGSRPLVQGLGNDQLWILIRRFNKQTFEVRAIEEPPLANLDMNIADQDEFSPDKLRAHLERAYVSVVIKFLSAWNHAARLQSWRESRRTSIFLAVYSIAWVCDALIPALVLFLTVLVLAPDVRDAAFPPAPIALIDSKTGGKQTPPAGVLATEDTAMGAPEAVQGEGAEQEAHSFVNSIGLDGDVEQVDDSGAGQLAQDVANAESNASKGHAGIRHGKTKAPVSRAVWSKTRPVMHGLADFVDTWERFGNILSPTPPFPTRSPRIKLAAILLSIGVASYYTTAYMVFKSMGFMFGLVFFGQPLLARARAWLDRRYPAWQRLLELRNSILKGVPTNAQLAITLLRIGEKNRAPLPPPPSSDLLTLKRNPAAIDAPSDMAVNDATTNTENGKSGKVSSKGRGVLEFFKGTVKGGVKTALAADRAKAAVGAHHAKTRRGVVKYDADRPKNGPVRFDARYKGQKGFAYLTETSTTPALSWSLKADDVHPAWSVFVSDIEQLKKVGGLGWPSKVVVGWSLQKRVVDGLVIKTKDGKEYHLTAVLVRDEIFNRLIAMGDQMWELW</sequence>
<name>A0ACC1NW18_9HYPO</name>
<evidence type="ECO:0000313" key="2">
    <source>
        <dbReference type="Proteomes" id="UP001143910"/>
    </source>
</evidence>
<proteinExistence type="predicted"/>
<keyword evidence="2" id="KW-1185">Reference proteome</keyword>
<gene>
    <name evidence="1" type="ORF">NQ176_g970</name>
</gene>
<accession>A0ACC1NW18</accession>